<keyword evidence="4" id="KW-1185">Reference proteome</keyword>
<dbReference type="InterPro" id="IPR024163">
    <property type="entry name" value="Aerotolerance_reg_N"/>
</dbReference>
<keyword evidence="1" id="KW-0812">Transmembrane</keyword>
<accession>A0A7S7NTI5</accession>
<proteinExistence type="predicted"/>
<dbReference type="PANTHER" id="PTHR37464:SF1">
    <property type="entry name" value="BLL2463 PROTEIN"/>
    <property type="match status" value="1"/>
</dbReference>
<dbReference type="EMBL" id="CP063849">
    <property type="protein sequence ID" value="QOY89449.1"/>
    <property type="molecule type" value="Genomic_DNA"/>
</dbReference>
<evidence type="ECO:0000313" key="3">
    <source>
        <dbReference type="EMBL" id="QOY89449.1"/>
    </source>
</evidence>
<dbReference type="Gene3D" id="3.40.50.880">
    <property type="match status" value="1"/>
</dbReference>
<dbReference type="InterPro" id="IPR011933">
    <property type="entry name" value="Double_TM_dom"/>
</dbReference>
<evidence type="ECO:0000259" key="2">
    <source>
        <dbReference type="Pfam" id="PF07584"/>
    </source>
</evidence>
<dbReference type="NCBIfam" id="TIGR02226">
    <property type="entry name" value="two_anch"/>
    <property type="match status" value="1"/>
</dbReference>
<feature type="transmembrane region" description="Helical" evidence="1">
    <location>
        <begin position="6"/>
        <end position="24"/>
    </location>
</feature>
<name>A0A7S7NTI5_PALFE</name>
<feature type="transmembrane region" description="Helical" evidence="1">
    <location>
        <begin position="55"/>
        <end position="79"/>
    </location>
</feature>
<dbReference type="PANTHER" id="PTHR37464">
    <property type="entry name" value="BLL2463 PROTEIN"/>
    <property type="match status" value="1"/>
</dbReference>
<dbReference type="AlphaFoldDB" id="A0A7S7NTI5"/>
<keyword evidence="1" id="KW-0472">Membrane</keyword>
<dbReference type="Pfam" id="PF07584">
    <property type="entry name" value="BatA"/>
    <property type="match status" value="1"/>
</dbReference>
<dbReference type="SUPFAM" id="SSF52317">
    <property type="entry name" value="Class I glutamine amidotransferase-like"/>
    <property type="match status" value="1"/>
</dbReference>
<feature type="domain" description="Aerotolerance regulator N-terminal" evidence="2">
    <location>
        <begin position="1"/>
        <end position="76"/>
    </location>
</feature>
<dbReference type="Proteomes" id="UP000593892">
    <property type="component" value="Chromosome"/>
</dbReference>
<dbReference type="InterPro" id="IPR029062">
    <property type="entry name" value="Class_I_gatase-like"/>
</dbReference>
<organism evidence="3 4">
    <name type="scientific">Paludibaculum fermentans</name>
    <dbReference type="NCBI Taxonomy" id="1473598"/>
    <lineage>
        <taxon>Bacteria</taxon>
        <taxon>Pseudomonadati</taxon>
        <taxon>Acidobacteriota</taxon>
        <taxon>Terriglobia</taxon>
        <taxon>Bryobacterales</taxon>
        <taxon>Bryobacteraceae</taxon>
        <taxon>Paludibaculum</taxon>
    </lineage>
</organism>
<keyword evidence="1" id="KW-1133">Transmembrane helix</keyword>
<evidence type="ECO:0000313" key="4">
    <source>
        <dbReference type="Proteomes" id="UP000593892"/>
    </source>
</evidence>
<dbReference type="KEGG" id="pfer:IRI77_05715"/>
<gene>
    <name evidence="3" type="ORF">IRI77_05715</name>
</gene>
<reference evidence="3 4" key="1">
    <citation type="submission" date="2020-10" db="EMBL/GenBank/DDBJ databases">
        <title>Complete genome sequence of Paludibaculum fermentans P105T, a facultatively anaerobic acidobacterium capable of dissimilatory Fe(III) reduction.</title>
        <authorList>
            <person name="Dedysh S.N."/>
            <person name="Beletsky A.V."/>
            <person name="Kulichevskaya I.S."/>
            <person name="Mardanov A.V."/>
            <person name="Ravin N.V."/>
        </authorList>
    </citation>
    <scope>NUCLEOTIDE SEQUENCE [LARGE SCALE GENOMIC DNA]</scope>
    <source>
        <strain evidence="3 4">P105</strain>
    </source>
</reference>
<protein>
    <submittedName>
        <fullName evidence="3">BatA domain-containing protein</fullName>
    </submittedName>
</protein>
<dbReference type="RefSeq" id="WP_194451111.1">
    <property type="nucleotide sequence ID" value="NZ_CP063849.1"/>
</dbReference>
<evidence type="ECO:0000256" key="1">
    <source>
        <dbReference type="SAM" id="Phobius"/>
    </source>
</evidence>
<sequence>MGLFAPWFLAGFGLLGLPIYFHLLKRHRSETQQFSSLMFFEKSTEASLKHRRLDYLLLMAMRLALLALIVLAFAQPFIWRNTAAGGPRANRVVVIDDSASMGFGDRMGNAKSEASKLLGENVKVAVFDSQLRFVTPADVPRLEAGTSRSSLGELARALRAYQESVKAPLEVHLISDLQRSSMPAGFSDLRLGGGTKLVLHTVADKTEPNWTVESVTAPARVRDGKTVKVQATIAGFHTNAASRTVILEVNGQPSGKQTVQVPASGRAKVEFNGLDLPHGFSKCAVSLQESDGLKVDDRYLFAIERSDPQRVVFLYGERSARSALYFRDALDAATAGAYVVESYSSGTPANLERAAFIVVSDTGSFDDAMLKRYVQQGGSALVVLGPANVSSGKVPILGTLVKASRYASRGAERYQTLGTADDAYAAIAKAGRWEGVHFYQSIDADPGQARILARLTDRTPILLEQKIGEGTVVVLASALDNLANDFPVQPSFVPFVEQIAHRLSGWEEASLNASVDTALDFKGGAGSKAFEAMDPDGKRALTLEESAKGAPLVLSRAGFWEVRRGAGKSQMIAANVDRRESDLELMPKESAELWQSPGTAGQQAGGQSNNESKWPLAAWVLGAAVLAGLLEALVGSRHLVQETA</sequence>